<name>A0A0F0H7I5_LENAE</name>
<dbReference type="EMBL" id="JYJG01000029">
    <property type="protein sequence ID" value="KJK51684.1"/>
    <property type="molecule type" value="Genomic_DNA"/>
</dbReference>
<dbReference type="RefSeq" id="WP_045310367.1">
    <property type="nucleotide sequence ID" value="NZ_JYJG01000029.1"/>
</dbReference>
<dbReference type="AlphaFoldDB" id="A0A0F0H7I5"/>
<proteinExistence type="predicted"/>
<accession>A0A0F0H7I5</accession>
<comment type="caution">
    <text evidence="1">The sequence shown here is derived from an EMBL/GenBank/DDBJ whole genome shotgun (WGS) entry which is preliminary data.</text>
</comment>
<reference evidence="1 2" key="1">
    <citation type="submission" date="2015-02" db="EMBL/GenBank/DDBJ databases">
        <authorList>
            <person name="Ju K.-S."/>
            <person name="Doroghazi J.R."/>
            <person name="Metcalf W."/>
        </authorList>
    </citation>
    <scope>NUCLEOTIDE SEQUENCE [LARGE SCALE GENOMIC DNA]</scope>
    <source>
        <strain evidence="1 2">NRRL B-16140</strain>
    </source>
</reference>
<sequence length="80" mass="8513">MHDSTVLDDAVDVQQLAGEELVDLEVLDVQCDLQPPCELGERAEPGRPLAARPGDLFDEDRKEVTAVISLAAVTASKSGP</sequence>
<dbReference type="Proteomes" id="UP000033393">
    <property type="component" value="Unassembled WGS sequence"/>
</dbReference>
<evidence type="ECO:0000313" key="1">
    <source>
        <dbReference type="EMBL" id="KJK51684.1"/>
    </source>
</evidence>
<organism evidence="1 2">
    <name type="scientific">Lentzea aerocolonigenes</name>
    <name type="common">Lechevalieria aerocolonigenes</name>
    <name type="synonym">Saccharothrix aerocolonigenes</name>
    <dbReference type="NCBI Taxonomy" id="68170"/>
    <lineage>
        <taxon>Bacteria</taxon>
        <taxon>Bacillati</taxon>
        <taxon>Actinomycetota</taxon>
        <taxon>Actinomycetes</taxon>
        <taxon>Pseudonocardiales</taxon>
        <taxon>Pseudonocardiaceae</taxon>
        <taxon>Lentzea</taxon>
    </lineage>
</organism>
<evidence type="ECO:0000313" key="2">
    <source>
        <dbReference type="Proteomes" id="UP000033393"/>
    </source>
</evidence>
<keyword evidence="2" id="KW-1185">Reference proteome</keyword>
<protein>
    <submittedName>
        <fullName evidence="1">Uncharacterized protein</fullName>
    </submittedName>
</protein>
<gene>
    <name evidence="1" type="ORF">UK23_06090</name>
</gene>